<dbReference type="Proteomes" id="UP000046680">
    <property type="component" value="Unassembled WGS sequence"/>
</dbReference>
<evidence type="ECO:0000313" key="10">
    <source>
        <dbReference type="Proteomes" id="UP000046680"/>
    </source>
</evidence>
<dbReference type="EMBL" id="CNFT01002008">
    <property type="protein sequence ID" value="CKT85699.1"/>
    <property type="molecule type" value="Genomic_DNA"/>
</dbReference>
<evidence type="ECO:0000313" key="12">
    <source>
        <dbReference type="Proteomes" id="UP000050164"/>
    </source>
</evidence>
<dbReference type="Proteomes" id="UP000045842">
    <property type="component" value="Unassembled WGS sequence"/>
</dbReference>
<sequence length="82" mass="9307">MQAEHVVVLMTIFRRHLPISSPLMRPRLDLHHLTEPIAGEFVVSQVQMRRDWFGIGIQVDPHQSIPGGHGELRKPALPTVEV</sequence>
<dbReference type="Proteomes" id="UP000050164">
    <property type="component" value="Unassembled WGS sequence"/>
</dbReference>
<evidence type="ECO:0000313" key="5">
    <source>
        <dbReference type="EMBL" id="COX24467.1"/>
    </source>
</evidence>
<dbReference type="EMBL" id="CGCX01001714">
    <property type="protein sequence ID" value="CFS00188.1"/>
    <property type="molecule type" value="Genomic_DNA"/>
</dbReference>
<evidence type="ECO:0000313" key="8">
    <source>
        <dbReference type="Proteomes" id="UP000039021"/>
    </source>
</evidence>
<evidence type="ECO:0000313" key="6">
    <source>
        <dbReference type="EMBL" id="CPA15045.1"/>
    </source>
</evidence>
<protein>
    <submittedName>
        <fullName evidence="5">Uncharacterized protein</fullName>
    </submittedName>
</protein>
<dbReference type="EMBL" id="CSAE01001045">
    <property type="protein sequence ID" value="COX24467.1"/>
    <property type="molecule type" value="Genomic_DNA"/>
</dbReference>
<evidence type="ECO:0000313" key="1">
    <source>
        <dbReference type="EMBL" id="CFS00188.1"/>
    </source>
</evidence>
<reference evidence="5" key="1">
    <citation type="submission" date="2015-03" db="EMBL/GenBank/DDBJ databases">
        <authorList>
            <person name="Murphy D."/>
        </authorList>
    </citation>
    <scope>NUCLEOTIDE SEQUENCE [LARGE SCALE GENOMIC DNA]</scope>
    <source>
        <strain evidence="5">K00500041</strain>
    </source>
</reference>
<dbReference type="EMBL" id="CSAD01000110">
    <property type="protein sequence ID" value="COV13456.1"/>
    <property type="molecule type" value="Genomic_DNA"/>
</dbReference>
<dbReference type="Proteomes" id="UP000048600">
    <property type="component" value="Unassembled WGS sequence"/>
</dbReference>
<organism evidence="5 7">
    <name type="scientific">Mycobacterium tuberculosis</name>
    <dbReference type="NCBI Taxonomy" id="1773"/>
    <lineage>
        <taxon>Bacteria</taxon>
        <taxon>Bacillati</taxon>
        <taxon>Actinomycetota</taxon>
        <taxon>Actinomycetes</taxon>
        <taxon>Mycobacteriales</taxon>
        <taxon>Mycobacteriaceae</taxon>
        <taxon>Mycobacterium</taxon>
        <taxon>Mycobacterium tuberculosis complex</taxon>
    </lineage>
</organism>
<dbReference type="EMBL" id="CHKL01000670">
    <property type="protein sequence ID" value="COX15462.1"/>
    <property type="molecule type" value="Genomic_DNA"/>
</dbReference>
<evidence type="ECO:0000313" key="7">
    <source>
        <dbReference type="Proteomes" id="UP000038802"/>
    </source>
</evidence>
<evidence type="ECO:0000313" key="11">
    <source>
        <dbReference type="Proteomes" id="UP000048600"/>
    </source>
</evidence>
<evidence type="ECO:0000313" key="9">
    <source>
        <dbReference type="Proteomes" id="UP000045842"/>
    </source>
</evidence>
<dbReference type="Proteomes" id="UP000039021">
    <property type="component" value="Unassembled WGS sequence"/>
</dbReference>
<evidence type="ECO:0000313" key="4">
    <source>
        <dbReference type="EMBL" id="COX15462.1"/>
    </source>
</evidence>
<evidence type="ECO:0000313" key="2">
    <source>
        <dbReference type="EMBL" id="CKT85699.1"/>
    </source>
</evidence>
<proteinExistence type="predicted"/>
<dbReference type="EMBL" id="CSBK01002723">
    <property type="protein sequence ID" value="CPA15045.1"/>
    <property type="molecule type" value="Genomic_DNA"/>
</dbReference>
<reference evidence="6" key="3">
    <citation type="submission" date="2015-03" db="EMBL/GenBank/DDBJ databases">
        <authorList>
            <consortium name="Pathogen Informatics"/>
            <person name="Murphy D."/>
        </authorList>
    </citation>
    <scope>NUCLEOTIDE SEQUENCE</scope>
    <source>
        <strain evidence="6">N09902308</strain>
    </source>
</reference>
<accession>A0A0U0ULU7</accession>
<name>A0A0U0ULU7_MYCTX</name>
<gene>
    <name evidence="1" type="ORF">ERS007657_03503</name>
    <name evidence="3" type="ORF">ERS007679_01124</name>
    <name evidence="5" type="ORF">ERS007703_04964</name>
    <name evidence="6" type="ORF">ERS007739_04396</name>
    <name evidence="4" type="ORF">ERS007741_03904</name>
    <name evidence="2" type="ORF">ERS027659_04886</name>
</gene>
<dbReference type="Proteomes" id="UP000038802">
    <property type="component" value="Unassembled WGS sequence"/>
</dbReference>
<evidence type="ECO:0000313" key="3">
    <source>
        <dbReference type="EMBL" id="COV13456.1"/>
    </source>
</evidence>
<reference evidence="7 8" key="2">
    <citation type="submission" date="2015-03" db="EMBL/GenBank/DDBJ databases">
        <authorList>
            <consortium name="Pathogen Informatics"/>
        </authorList>
    </citation>
    <scope>NUCLEOTIDE SEQUENCE [LARGE SCALE GENOMIC DNA]</scope>
    <source>
        <strain evidence="2 12">Bir 185</strain>
        <strain evidence="1 10">C09601061</strain>
        <strain evidence="3 9">G09801536</strain>
        <strain evidence="7">K00500041</strain>
        <strain evidence="8">N09902308</strain>
        <strain evidence="4 11">P00601463</strain>
    </source>
</reference>
<dbReference type="AlphaFoldDB" id="A0A0U0ULU7"/>